<proteinExistence type="predicted"/>
<comment type="caution">
    <text evidence="1">The sequence shown here is derived from an EMBL/GenBank/DDBJ whole genome shotgun (WGS) entry which is preliminary data.</text>
</comment>
<dbReference type="Proteomes" id="UP000286415">
    <property type="component" value="Unassembled WGS sequence"/>
</dbReference>
<reference evidence="1 2" key="1">
    <citation type="journal article" date="2018" name="Biotechnol. Adv.">
        <title>Improved genomic resources and new bioinformatic workflow for the carcinogenic parasite Clonorchis sinensis: Biotechnological implications.</title>
        <authorList>
            <person name="Wang D."/>
            <person name="Korhonen P.K."/>
            <person name="Gasser R.B."/>
            <person name="Young N.D."/>
        </authorList>
    </citation>
    <scope>NUCLEOTIDE SEQUENCE [LARGE SCALE GENOMIC DNA]</scope>
    <source>
        <strain evidence="1">Cs-k2</strain>
    </source>
</reference>
<evidence type="ECO:0000313" key="1">
    <source>
        <dbReference type="EMBL" id="KAG5449013.1"/>
    </source>
</evidence>
<keyword evidence="2" id="KW-1185">Reference proteome</keyword>
<dbReference type="InParanoid" id="A0A419PDL1"/>
<protein>
    <submittedName>
        <fullName evidence="1">Uncharacterized protein</fullName>
    </submittedName>
</protein>
<dbReference type="EMBL" id="NIRI02000042">
    <property type="protein sequence ID" value="KAG5449013.1"/>
    <property type="molecule type" value="Genomic_DNA"/>
</dbReference>
<name>A0A419PDL1_CLOSI</name>
<reference evidence="1 2" key="2">
    <citation type="journal article" date="2021" name="Genomics">
        <title>High-quality reference genome for Clonorchis sinensis.</title>
        <authorList>
            <person name="Young N.D."/>
            <person name="Stroehlein A.J."/>
            <person name="Kinkar L."/>
            <person name="Wang T."/>
            <person name="Sohn W.M."/>
            <person name="Chang B.C.H."/>
            <person name="Kaur P."/>
            <person name="Weisz D."/>
            <person name="Dudchenko O."/>
            <person name="Aiden E.L."/>
            <person name="Korhonen P.K."/>
            <person name="Gasser R.B."/>
        </authorList>
    </citation>
    <scope>NUCLEOTIDE SEQUENCE [LARGE SCALE GENOMIC DNA]</scope>
    <source>
        <strain evidence="1">Cs-k2</strain>
    </source>
</reference>
<dbReference type="AlphaFoldDB" id="A0A419PDL1"/>
<accession>A0A419PDL1</accession>
<sequence length="141" mass="15863">MVLRQRSISFENLCHAVDDVDYSCPLDPGKSDTEPVNMSWRLTTRLLSISVYAAFVSKRKDDKADPIPDGQKLTSCLLPPRSRERAKQQSPRLVALLNLWHQSKLAIVLKPLLSKSRKYHGSAVPVGHISQHCSRQFRAAS</sequence>
<organism evidence="1 2">
    <name type="scientific">Clonorchis sinensis</name>
    <name type="common">Chinese liver fluke</name>
    <dbReference type="NCBI Taxonomy" id="79923"/>
    <lineage>
        <taxon>Eukaryota</taxon>
        <taxon>Metazoa</taxon>
        <taxon>Spiralia</taxon>
        <taxon>Lophotrochozoa</taxon>
        <taxon>Platyhelminthes</taxon>
        <taxon>Trematoda</taxon>
        <taxon>Digenea</taxon>
        <taxon>Opisthorchiida</taxon>
        <taxon>Opisthorchiata</taxon>
        <taxon>Opisthorchiidae</taxon>
        <taxon>Clonorchis</taxon>
    </lineage>
</organism>
<gene>
    <name evidence="1" type="ORF">CSKR_100335</name>
</gene>
<evidence type="ECO:0000313" key="2">
    <source>
        <dbReference type="Proteomes" id="UP000286415"/>
    </source>
</evidence>